<feature type="transmembrane region" description="Helical" evidence="5">
    <location>
        <begin position="80"/>
        <end position="109"/>
    </location>
</feature>
<gene>
    <name evidence="6" type="ORF">ACFQ14_06310</name>
</gene>
<dbReference type="Gene3D" id="1.20.120.550">
    <property type="entry name" value="Membrane associated eicosanoid/glutathione metabolism-like domain"/>
    <property type="match status" value="1"/>
</dbReference>
<comment type="caution">
    <text evidence="6">The sequence shown here is derived from an EMBL/GenBank/DDBJ whole genome shotgun (WGS) entry which is preliminary data.</text>
</comment>
<dbReference type="Proteomes" id="UP001597101">
    <property type="component" value="Unassembled WGS sequence"/>
</dbReference>
<dbReference type="InterPro" id="IPR023352">
    <property type="entry name" value="MAPEG-like_dom_sf"/>
</dbReference>
<reference evidence="7" key="1">
    <citation type="journal article" date="2019" name="Int. J. Syst. Evol. Microbiol.">
        <title>The Global Catalogue of Microorganisms (GCM) 10K type strain sequencing project: providing services to taxonomists for standard genome sequencing and annotation.</title>
        <authorList>
            <consortium name="The Broad Institute Genomics Platform"/>
            <consortium name="The Broad Institute Genome Sequencing Center for Infectious Disease"/>
            <person name="Wu L."/>
            <person name="Ma J."/>
        </authorList>
    </citation>
    <scope>NUCLEOTIDE SEQUENCE [LARGE SCALE GENOMIC DNA]</scope>
    <source>
        <strain evidence="7">CCUG 60023</strain>
    </source>
</reference>
<feature type="transmembrane region" description="Helical" evidence="5">
    <location>
        <begin position="16"/>
        <end position="37"/>
    </location>
</feature>
<evidence type="ECO:0000313" key="7">
    <source>
        <dbReference type="Proteomes" id="UP001597101"/>
    </source>
</evidence>
<dbReference type="SUPFAM" id="SSF161084">
    <property type="entry name" value="MAPEG domain-like"/>
    <property type="match status" value="1"/>
</dbReference>
<evidence type="ECO:0000256" key="4">
    <source>
        <dbReference type="ARBA" id="ARBA00023136"/>
    </source>
</evidence>
<evidence type="ECO:0000256" key="5">
    <source>
        <dbReference type="SAM" id="Phobius"/>
    </source>
</evidence>
<keyword evidence="3 5" id="KW-1133">Transmembrane helix</keyword>
<organism evidence="6 7">
    <name type="scientific">Pseudahrensia aquimaris</name>
    <dbReference type="NCBI Taxonomy" id="744461"/>
    <lineage>
        <taxon>Bacteria</taxon>
        <taxon>Pseudomonadati</taxon>
        <taxon>Pseudomonadota</taxon>
        <taxon>Alphaproteobacteria</taxon>
        <taxon>Hyphomicrobiales</taxon>
        <taxon>Ahrensiaceae</taxon>
        <taxon>Pseudahrensia</taxon>
    </lineage>
</organism>
<keyword evidence="7" id="KW-1185">Reference proteome</keyword>
<dbReference type="Pfam" id="PF01124">
    <property type="entry name" value="MAPEG"/>
    <property type="match status" value="1"/>
</dbReference>
<evidence type="ECO:0000313" key="6">
    <source>
        <dbReference type="EMBL" id="MFD0916016.1"/>
    </source>
</evidence>
<dbReference type="EMBL" id="JBHTJV010000003">
    <property type="protein sequence ID" value="MFD0916016.1"/>
    <property type="molecule type" value="Genomic_DNA"/>
</dbReference>
<evidence type="ECO:0000256" key="3">
    <source>
        <dbReference type="ARBA" id="ARBA00022989"/>
    </source>
</evidence>
<dbReference type="InterPro" id="IPR001129">
    <property type="entry name" value="Membr-assoc_MAPEG"/>
</dbReference>
<keyword evidence="2 5" id="KW-0812">Transmembrane</keyword>
<proteinExistence type="predicted"/>
<accession>A0ABW3FGR3</accession>
<feature type="transmembrane region" description="Helical" evidence="5">
    <location>
        <begin position="129"/>
        <end position="151"/>
    </location>
</feature>
<comment type="subcellular location">
    <subcellularLocation>
        <location evidence="1">Membrane</location>
    </subcellularLocation>
</comment>
<evidence type="ECO:0000256" key="2">
    <source>
        <dbReference type="ARBA" id="ARBA00022692"/>
    </source>
</evidence>
<dbReference type="RefSeq" id="WP_377211852.1">
    <property type="nucleotide sequence ID" value="NZ_JBHTJV010000003.1"/>
</dbReference>
<evidence type="ECO:0000256" key="1">
    <source>
        <dbReference type="ARBA" id="ARBA00004370"/>
    </source>
</evidence>
<name>A0ABW3FGR3_9HYPH</name>
<sequence length="152" mass="17254">MDFIAPIWTFAEPWQLRLLVLIVLLNMALALRLYGVMSKARYAAVKKGEVDKEIFRATQAEPEQLAVYTRAVANQFEAPVLFYAVIAIGMALGVTSWITVVLAAVYVALRWQHANEMIGEHNVLRRRQLFIWSFYALIALMVELAISALLWA</sequence>
<keyword evidence="4 5" id="KW-0472">Membrane</keyword>
<protein>
    <submittedName>
        <fullName evidence="6">MAPEG family protein</fullName>
    </submittedName>
</protein>